<dbReference type="GO" id="GO:0032153">
    <property type="term" value="C:cell division site"/>
    <property type="evidence" value="ECO:0007669"/>
    <property type="project" value="TreeGrafter"/>
</dbReference>
<evidence type="ECO:0000256" key="5">
    <source>
        <dbReference type="ARBA" id="ARBA00023136"/>
    </source>
</evidence>
<evidence type="ECO:0000256" key="6">
    <source>
        <dbReference type="PIRNR" id="PIRNR003097"/>
    </source>
</evidence>
<evidence type="ECO:0000256" key="2">
    <source>
        <dbReference type="ARBA" id="ARBA00022475"/>
    </source>
</evidence>
<keyword evidence="4 7" id="KW-1133">Transmembrane helix</keyword>
<keyword evidence="2 6" id="KW-1003">Cell membrane</keyword>
<evidence type="ECO:0000256" key="3">
    <source>
        <dbReference type="ARBA" id="ARBA00022692"/>
    </source>
</evidence>
<dbReference type="GO" id="GO:0051301">
    <property type="term" value="P:cell division"/>
    <property type="evidence" value="ECO:0007669"/>
    <property type="project" value="UniProtKB-KW"/>
</dbReference>
<dbReference type="OrthoDB" id="9813411at2"/>
<evidence type="ECO:0000313" key="9">
    <source>
        <dbReference type="EMBL" id="TVM35839.1"/>
    </source>
</evidence>
<feature type="transmembrane region" description="Helical" evidence="7">
    <location>
        <begin position="223"/>
        <end position="248"/>
    </location>
</feature>
<keyword evidence="5 6" id="KW-0472">Membrane</keyword>
<proteinExistence type="inferred from homology"/>
<comment type="similarity">
    <text evidence="6">Belongs to the ABC-4 integral membrane protein family. FtsX subfamily.</text>
</comment>
<dbReference type="Pfam" id="PF02687">
    <property type="entry name" value="FtsX"/>
    <property type="match status" value="1"/>
</dbReference>
<dbReference type="InterPro" id="IPR003838">
    <property type="entry name" value="ABC3_permease_C"/>
</dbReference>
<dbReference type="Proteomes" id="UP000434052">
    <property type="component" value="Unassembled WGS sequence"/>
</dbReference>
<dbReference type="PIRSF" id="PIRSF003097">
    <property type="entry name" value="FtsX"/>
    <property type="match status" value="1"/>
</dbReference>
<feature type="transmembrane region" description="Helical" evidence="7">
    <location>
        <begin position="181"/>
        <end position="202"/>
    </location>
</feature>
<keyword evidence="3 7" id="KW-0812">Transmembrane</keyword>
<dbReference type="PANTHER" id="PTHR47755:SF1">
    <property type="entry name" value="CELL DIVISION PROTEIN FTSX"/>
    <property type="match status" value="1"/>
</dbReference>
<comment type="subcellular location">
    <subcellularLocation>
        <location evidence="1">Cell membrane</location>
        <topology evidence="1">Multi-pass membrane protein</topology>
    </subcellularLocation>
</comment>
<dbReference type="GO" id="GO:0005886">
    <property type="term" value="C:plasma membrane"/>
    <property type="evidence" value="ECO:0007669"/>
    <property type="project" value="UniProtKB-SubCell"/>
</dbReference>
<feature type="domain" description="ABC3 transporter permease C-terminal" evidence="8">
    <location>
        <begin position="186"/>
        <end position="296"/>
    </location>
</feature>
<comment type="caution">
    <text evidence="9">The sequence shown here is derived from an EMBL/GenBank/DDBJ whole genome shotgun (WGS) entry which is preliminary data.</text>
</comment>
<keyword evidence="6" id="KW-0132">Cell division</keyword>
<reference evidence="9 10" key="1">
    <citation type="submission" date="2018-06" db="EMBL/GenBank/DDBJ databases">
        <title>Complete genome of Desulfovibrio marinus P48SEP.</title>
        <authorList>
            <person name="Crispim J.S."/>
            <person name="Vidigal P.M.P."/>
            <person name="Silva L.C.F."/>
            <person name="Araujo L.C."/>
            <person name="Laguardia C.N."/>
            <person name="Dias R.S."/>
            <person name="Sousa M.P."/>
            <person name="Paula S.O."/>
            <person name="Silva C."/>
        </authorList>
    </citation>
    <scope>NUCLEOTIDE SEQUENCE [LARGE SCALE GENOMIC DNA]</scope>
    <source>
        <strain evidence="9 10">P48SEP</strain>
    </source>
</reference>
<dbReference type="AlphaFoldDB" id="A0A6P1ZL58"/>
<dbReference type="PANTHER" id="PTHR47755">
    <property type="entry name" value="CELL DIVISION PROTEIN FTSX"/>
    <property type="match status" value="1"/>
</dbReference>
<accession>A0A6P1ZL58</accession>
<name>A0A6P1ZL58_9BACT</name>
<feature type="transmembrane region" description="Helical" evidence="7">
    <location>
        <begin position="268"/>
        <end position="295"/>
    </location>
</feature>
<evidence type="ECO:0000259" key="8">
    <source>
        <dbReference type="Pfam" id="PF02687"/>
    </source>
</evidence>
<organism evidence="9 10">
    <name type="scientific">Oceanidesulfovibrio marinus</name>
    <dbReference type="NCBI Taxonomy" id="370038"/>
    <lineage>
        <taxon>Bacteria</taxon>
        <taxon>Pseudomonadati</taxon>
        <taxon>Thermodesulfobacteriota</taxon>
        <taxon>Desulfovibrionia</taxon>
        <taxon>Desulfovibrionales</taxon>
        <taxon>Desulfovibrionaceae</taxon>
        <taxon>Oceanidesulfovibrio</taxon>
    </lineage>
</organism>
<gene>
    <name evidence="9" type="ORF">DQK91_04040</name>
</gene>
<feature type="transmembrane region" description="Helical" evidence="7">
    <location>
        <begin position="20"/>
        <end position="42"/>
    </location>
</feature>
<dbReference type="InterPro" id="IPR004513">
    <property type="entry name" value="FtsX"/>
</dbReference>
<sequence length="297" mass="33125">MIVLRRLLQGVKDLRINLWAQLLTLAAVTLIAFLGGLFLLLLHNFNAELMRVRGDVLFQVYWEPGHNLSEIKKQWEGFASLPNLMDVQTYTPSEAIDALSKSLDNDLHLDWKQSESPLPATALLSFAPPSAREGKNGEAETIVWTKEMLDYLQALPGVQSVRYNPMRTELSGAWSKLSRNLLWPLVGFLLIVLALVVGNTIKLSQLFRRDEIEILRIVGAREWYINLPLIAGGTAQGFLGAVLALGMLKIVQISLENVLNFPPYFFRLAFLPFSQVLLLAGVLTGVGMLASFVAVKR</sequence>
<keyword evidence="6" id="KW-0131">Cell cycle</keyword>
<evidence type="ECO:0000256" key="1">
    <source>
        <dbReference type="ARBA" id="ARBA00004651"/>
    </source>
</evidence>
<protein>
    <recommendedName>
        <fullName evidence="6">Cell division protein FtsX</fullName>
    </recommendedName>
</protein>
<evidence type="ECO:0000313" key="10">
    <source>
        <dbReference type="Proteomes" id="UP000434052"/>
    </source>
</evidence>
<dbReference type="RefSeq" id="WP_144234173.1">
    <property type="nucleotide sequence ID" value="NZ_QMIF01000002.1"/>
</dbReference>
<evidence type="ECO:0000256" key="7">
    <source>
        <dbReference type="SAM" id="Phobius"/>
    </source>
</evidence>
<evidence type="ECO:0000256" key="4">
    <source>
        <dbReference type="ARBA" id="ARBA00022989"/>
    </source>
</evidence>
<dbReference type="EMBL" id="QMIF01000002">
    <property type="protein sequence ID" value="TVM35839.1"/>
    <property type="molecule type" value="Genomic_DNA"/>
</dbReference>